<dbReference type="PANTHER" id="PTHR44813:SF1">
    <property type="entry name" value="MITOGEN-ACTIVATED PROTEIN KINASE-BINDING PROTEIN 1"/>
    <property type="match status" value="1"/>
</dbReference>
<organism evidence="2 3">
    <name type="scientific">Mugilogobius chulae</name>
    <name type="common">yellowstripe goby</name>
    <dbReference type="NCBI Taxonomy" id="88201"/>
    <lineage>
        <taxon>Eukaryota</taxon>
        <taxon>Metazoa</taxon>
        <taxon>Chordata</taxon>
        <taxon>Craniata</taxon>
        <taxon>Vertebrata</taxon>
        <taxon>Euteleostomi</taxon>
        <taxon>Actinopterygii</taxon>
        <taxon>Neopterygii</taxon>
        <taxon>Teleostei</taxon>
        <taxon>Neoteleostei</taxon>
        <taxon>Acanthomorphata</taxon>
        <taxon>Gobiaria</taxon>
        <taxon>Gobiiformes</taxon>
        <taxon>Gobioidei</taxon>
        <taxon>Gobiidae</taxon>
        <taxon>Gobionellinae</taxon>
        <taxon>Mugilogobius</taxon>
    </lineage>
</organism>
<dbReference type="GO" id="GO:0046330">
    <property type="term" value="P:positive regulation of JNK cascade"/>
    <property type="evidence" value="ECO:0007669"/>
    <property type="project" value="TreeGrafter"/>
</dbReference>
<gene>
    <name evidence="2" type="ORF">WMY93_033312</name>
</gene>
<dbReference type="Proteomes" id="UP001460270">
    <property type="component" value="Unassembled WGS sequence"/>
</dbReference>
<name>A0AAW0MNZ6_9GOBI</name>
<feature type="region of interest" description="Disordered" evidence="1">
    <location>
        <begin position="43"/>
        <end position="79"/>
    </location>
</feature>
<keyword evidence="3" id="KW-1185">Reference proteome</keyword>
<dbReference type="EMBL" id="JBBPFD010000157">
    <property type="protein sequence ID" value="KAK7880022.1"/>
    <property type="molecule type" value="Genomic_DNA"/>
</dbReference>
<protein>
    <recommendedName>
        <fullName evidence="4">Transposase Tc1-like domain-containing protein</fullName>
    </recommendedName>
</protein>
<evidence type="ECO:0008006" key="4">
    <source>
        <dbReference type="Google" id="ProtNLM"/>
    </source>
</evidence>
<comment type="caution">
    <text evidence="2">The sequence shown here is derived from an EMBL/GenBank/DDBJ whole genome shotgun (WGS) entry which is preliminary data.</text>
</comment>
<dbReference type="PANTHER" id="PTHR44813">
    <property type="entry name" value="MITOGEN-ACTIVATED PROTEIN KINASE-BINDING PROTEIN 1"/>
    <property type="match status" value="1"/>
</dbReference>
<evidence type="ECO:0000313" key="3">
    <source>
        <dbReference type="Proteomes" id="UP001460270"/>
    </source>
</evidence>
<accession>A0AAW0MNZ6</accession>
<reference evidence="3" key="1">
    <citation type="submission" date="2024-04" db="EMBL/GenBank/DDBJ databases">
        <title>Salinicola lusitanus LLJ914,a marine bacterium isolated from the Okinawa Trough.</title>
        <authorList>
            <person name="Li J."/>
        </authorList>
    </citation>
    <scope>NUCLEOTIDE SEQUENCE [LARGE SCALE GENOMIC DNA]</scope>
</reference>
<dbReference type="AlphaFoldDB" id="A0AAW0MNZ6"/>
<dbReference type="GO" id="GO:0043124">
    <property type="term" value="P:negative regulation of canonical NF-kappaB signal transduction"/>
    <property type="evidence" value="ECO:0007669"/>
    <property type="project" value="TreeGrafter"/>
</dbReference>
<dbReference type="InterPro" id="IPR055292">
    <property type="entry name" value="MABP1"/>
</dbReference>
<proteinExistence type="predicted"/>
<evidence type="ECO:0000256" key="1">
    <source>
        <dbReference type="SAM" id="MobiDB-lite"/>
    </source>
</evidence>
<sequence length="158" mass="17014">MTAKLDNFQVCRRTGKDLYSLDHGGPGSEPDALFQQQTPRAQLLDNGGSSPGHTEGHIFGTQLRNSSGTPGDTGAHHVREGTIRSRLRSLLRSNSIKLKRPRTRTRGSEPLHNKVTLEKVLGITAAGNRALSCDPRTGLLAISRVSAANTHADTANTR</sequence>
<dbReference type="GO" id="GO:0005737">
    <property type="term" value="C:cytoplasm"/>
    <property type="evidence" value="ECO:0007669"/>
    <property type="project" value="TreeGrafter"/>
</dbReference>
<evidence type="ECO:0000313" key="2">
    <source>
        <dbReference type="EMBL" id="KAK7880022.1"/>
    </source>
</evidence>